<keyword evidence="3" id="KW-1133">Transmembrane helix</keyword>
<dbReference type="Proteomes" id="UP001165575">
    <property type="component" value="Unassembled WGS sequence"/>
</dbReference>
<protein>
    <recommendedName>
        <fullName evidence="6">Phage tail tape measure protein</fullName>
    </recommendedName>
</protein>
<name>A0ABT3WQD8_9PROT</name>
<dbReference type="RefSeq" id="WP_266137749.1">
    <property type="nucleotide sequence ID" value="NZ_JANIDX010000005.1"/>
</dbReference>
<keyword evidence="3" id="KW-0472">Membrane</keyword>
<keyword evidence="1" id="KW-0175">Coiled coil</keyword>
<proteinExistence type="predicted"/>
<accession>A0ABT3WQD8</accession>
<reference evidence="4 5" key="1">
    <citation type="submission" date="2022-07" db="EMBL/GenBank/DDBJ databases">
        <title>Bombella genomes.</title>
        <authorList>
            <person name="Harer L."/>
            <person name="Styblova S."/>
            <person name="Ehrmann M."/>
        </authorList>
    </citation>
    <scope>NUCLEOTIDE SEQUENCE [LARGE SCALE GENOMIC DNA]</scope>
    <source>
        <strain evidence="4 5">TMW 2.2556</strain>
    </source>
</reference>
<evidence type="ECO:0008006" key="6">
    <source>
        <dbReference type="Google" id="ProtNLM"/>
    </source>
</evidence>
<feature type="transmembrane region" description="Helical" evidence="3">
    <location>
        <begin position="495"/>
        <end position="517"/>
    </location>
</feature>
<keyword evidence="5" id="KW-1185">Reference proteome</keyword>
<organism evidence="4 5">
    <name type="scientific">Bombella pollinis</name>
    <dbReference type="NCBI Taxonomy" id="2967337"/>
    <lineage>
        <taxon>Bacteria</taxon>
        <taxon>Pseudomonadati</taxon>
        <taxon>Pseudomonadota</taxon>
        <taxon>Alphaproteobacteria</taxon>
        <taxon>Acetobacterales</taxon>
        <taxon>Acetobacteraceae</taxon>
        <taxon>Bombella</taxon>
    </lineage>
</organism>
<feature type="coiled-coil region" evidence="1">
    <location>
        <begin position="72"/>
        <end position="102"/>
    </location>
</feature>
<feature type="region of interest" description="Disordered" evidence="2">
    <location>
        <begin position="776"/>
        <end position="796"/>
    </location>
</feature>
<sequence length="796" mass="84072">MAEKKLKASLIIGGLIDSSFKTVLTDTKSGFSQLGSTIKQVSRYQRDMRVEMDRMREAGESITGMKARYDGLTGAIKRAEQAQTALRRAEATRNRLNGAAEQSRFMAGRAGAGALAGGLVLRNLLGESSAFQTENARLQVMGVPDEAKKQALAAGQSLKTFGTTIRENVEAYNDGLAVFGNMHEAAVAAPLMAKMKFANGALFGTSNEESERQLKDMLRVIDLRGGASNAAEFQRQAGFIQQAMIASKGMVNGSEFFKLVSHGGTAVKGMSNESIYYKLLPLIQEMKGDQLGTALQTSYNSLIQGHTSKRAAINLMNDGLIGDPSKVRFDKSGQAAQFNPGALKGSDVFSRDPTEWVKSVLLPAFVAKGIISRDTYGHALAGTLNDTEKQLLNTEIGKLGNTNTGKLLSTIATSLSQISRDSLNASRSQGVEGSVRAAQGTARGQEIGLHAQLTNLRLNLGVTLLPTYVSLLQKANVVLDKFNGFVRAHPRLTRAATVGILATTGALAAAVPVLLVAGTALSAYGNLTAIAARRTALLEAAQVKATAATIMETEAQAGANLASAGRAQAILGLLNPFRLFRTVGVGAIRAVGGALAFLMSPVGLVVGALVVGGFLVWKYWRPIAAFLTGFGQGLSEAFRPARPLFTQLVAWIKPVVTWFENLLTPVQDTGAGFRGATEAGVRFGRTVGGIIQWVVDKIGALISGIGTVGNVLAHPVTALEHFFGGGGQQPAYTDLPNFRAQGASVQGGDVTHNHTYNITQQPGQSAMELAQHVNRLSQQNSRGAPALADGPDGVIR</sequence>
<evidence type="ECO:0000256" key="2">
    <source>
        <dbReference type="SAM" id="MobiDB-lite"/>
    </source>
</evidence>
<comment type="caution">
    <text evidence="4">The sequence shown here is derived from an EMBL/GenBank/DDBJ whole genome shotgun (WGS) entry which is preliminary data.</text>
</comment>
<dbReference type="EMBL" id="JANIDX010000005">
    <property type="protein sequence ID" value="MCX5619922.1"/>
    <property type="molecule type" value="Genomic_DNA"/>
</dbReference>
<evidence type="ECO:0000256" key="1">
    <source>
        <dbReference type="SAM" id="Coils"/>
    </source>
</evidence>
<keyword evidence="3" id="KW-0812">Transmembrane</keyword>
<evidence type="ECO:0000313" key="5">
    <source>
        <dbReference type="Proteomes" id="UP001165575"/>
    </source>
</evidence>
<gene>
    <name evidence="4" type="ORF">NQF89_05735</name>
</gene>
<feature type="transmembrane region" description="Helical" evidence="3">
    <location>
        <begin position="594"/>
        <end position="617"/>
    </location>
</feature>
<evidence type="ECO:0000256" key="3">
    <source>
        <dbReference type="SAM" id="Phobius"/>
    </source>
</evidence>
<evidence type="ECO:0000313" key="4">
    <source>
        <dbReference type="EMBL" id="MCX5619922.1"/>
    </source>
</evidence>